<proteinExistence type="predicted"/>
<dbReference type="eggNOG" id="ENOG502ZBTC">
    <property type="taxonomic scope" value="Bacteria"/>
</dbReference>
<dbReference type="PATRIC" id="fig|1208321.3.peg.3192"/>
<evidence type="ECO:0000313" key="1">
    <source>
        <dbReference type="EMBL" id="ETI58083.1"/>
    </source>
</evidence>
<dbReference type="EMBL" id="AYOZ01000060">
    <property type="protein sequence ID" value="ETI58083.1"/>
    <property type="molecule type" value="Genomic_DNA"/>
</dbReference>
<protein>
    <submittedName>
        <fullName evidence="1">Uncharacterized protein</fullName>
    </submittedName>
</protein>
<dbReference type="Proteomes" id="UP000018857">
    <property type="component" value="Unassembled WGS sequence"/>
</dbReference>
<sequence length="352" mass="40149">MLLKEIYGYDAPCLGIWPMPWYENPGYFLMYELKLINDKLKWLHRSIESQKRPGHAKADVYDDYLVAAKIAKENSVSIAHIVNGLDISDIEKSSLTLKAEKALMVKKRLMDEEFLMLQEAKKLHSKREFKKGDIKLNEPSDLIEEELCKQLVDFPYLTVVCISQYGVILLKKESDGVWVRAKKNKKAALYAYKEKIAKGFGYSCYAHWGKTKSAIRKELLPRANELLQLASVKRLLADAERLGQKVLVVGEYVFWFEADNGIGWVIKESNGVPSESSANTLWQDGEIISKNHGRIVVLPYQKEDGTKVVGHTKNAPNDQKAKPRHPDEFLELPFEILDGDLMVGLFGELPYE</sequence>
<keyword evidence="2" id="KW-1185">Reference proteome</keyword>
<dbReference type="AlphaFoldDB" id="W1RT87"/>
<organism evidence="1 2">
    <name type="scientific">Marinomonas profundimaris</name>
    <dbReference type="NCBI Taxonomy" id="1208321"/>
    <lineage>
        <taxon>Bacteria</taxon>
        <taxon>Pseudomonadati</taxon>
        <taxon>Pseudomonadota</taxon>
        <taxon>Gammaproteobacteria</taxon>
        <taxon>Oceanospirillales</taxon>
        <taxon>Oceanospirillaceae</taxon>
        <taxon>Marinomonas</taxon>
    </lineage>
</organism>
<comment type="caution">
    <text evidence="1">The sequence shown here is derived from an EMBL/GenBank/DDBJ whole genome shotgun (WGS) entry which is preliminary data.</text>
</comment>
<reference evidence="1 2" key="1">
    <citation type="journal article" date="2014" name="Genome Announc.">
        <title>Draft Genome Sequence of Marinomonas sp. Strain D104, a Polycyclic Aromatic Hydrocarbon-Degrading Bacterium from the Deep-Sea Sediment of the Arctic Ocean.</title>
        <authorList>
            <person name="Dong C."/>
            <person name="Bai X."/>
            <person name="Lai Q."/>
            <person name="Xie Y."/>
            <person name="Chen X."/>
            <person name="Shao Z."/>
        </authorList>
    </citation>
    <scope>NUCLEOTIDE SEQUENCE [LARGE SCALE GENOMIC DNA]</scope>
    <source>
        <strain evidence="1 2">D104</strain>
    </source>
</reference>
<name>W1RT87_9GAMM</name>
<dbReference type="RefSeq" id="WP_024025246.1">
    <property type="nucleotide sequence ID" value="NZ_AYOZ01000060.1"/>
</dbReference>
<gene>
    <name evidence="1" type="ORF">D104_16080</name>
</gene>
<accession>W1RT87</accession>
<evidence type="ECO:0000313" key="2">
    <source>
        <dbReference type="Proteomes" id="UP000018857"/>
    </source>
</evidence>
<dbReference type="OrthoDB" id="6115334at2"/>